<dbReference type="InterPro" id="IPR001633">
    <property type="entry name" value="EAL_dom"/>
</dbReference>
<keyword evidence="1" id="KW-1133">Transmembrane helix</keyword>
<dbReference type="SMART" id="SM00052">
    <property type="entry name" value="EAL"/>
    <property type="match status" value="1"/>
</dbReference>
<comment type="caution">
    <text evidence="4">The sequence shown here is derived from an EMBL/GenBank/DDBJ whole genome shotgun (WGS) entry which is preliminary data.</text>
</comment>
<dbReference type="Pfam" id="PF00990">
    <property type="entry name" value="GGDEF"/>
    <property type="match status" value="1"/>
</dbReference>
<evidence type="ECO:0000313" key="5">
    <source>
        <dbReference type="Proteomes" id="UP000677082"/>
    </source>
</evidence>
<sequence>MQGVRLWRGWVAIGLLATAGYYLVPADTFASNLVYNAIGLTSGLLILVALRLYRPARPAMWYLFSAGQILSVVGDLTWEYYEYVRHEEPYPSFADLFYVCSYLPLIAGLLLLMRRRRGNAGGVLDAAMVATGLGLALWVFVLHPIAAAGSASTLERFISTAYPALDAMLLAMLALLFVEPDARTPSTNMLGLAAVLLLISDVAFSVATLYWSYDGHALDGGWLMSYVLWAAAALHPSMAVPPAAVKIDTVRRVSRRRLAVLGACSVLAPGLLFVPGIGADGVDRLVIGAAAVALFLLGLARMAGFAHKIHGLAMHDDLTGLSNRRHLYQVLDEALARGEAEVALLGLTNFKAINDEVGHRVGDHLLVRFADRLRVAAGPGAVVARTDGDEFAVLLPDLDAGHRLAATVHDPIRVDDYELLLGAAVGLSDGVGATDPAEVLRRAGVAMYAAKQTGEPFRRWSPALDERTSQYARLGAQLRAGLDGGQFRVVYQPIVAVPSRRVVAVEALVRWEHPVRGPISPAEFIPVAEQNGLIFELGEWILATACRQLAEWRTELGDLAPDRVSVNASARQLARPGFANTVAQALAAARLPADCLTIEMTETAVFQGGQAISTLHELRALGVRIALDDFGTGHSSLGLLQTVPVDILKVDKSFVDNITETGRHTVIARSLIQISEGLGLTAVAEGVETAEQADVLEGLGYRLLQGYYFGKPSSRPDLAAREAPFV</sequence>
<feature type="transmembrane region" description="Helical" evidence="1">
    <location>
        <begin position="124"/>
        <end position="145"/>
    </location>
</feature>
<dbReference type="SUPFAM" id="SSF141868">
    <property type="entry name" value="EAL domain-like"/>
    <property type="match status" value="1"/>
</dbReference>
<feature type="domain" description="GGDEF" evidence="3">
    <location>
        <begin position="338"/>
        <end position="463"/>
    </location>
</feature>
<dbReference type="AlphaFoldDB" id="A0A919T965"/>
<name>A0A919T965_9ACTN</name>
<evidence type="ECO:0000313" key="4">
    <source>
        <dbReference type="EMBL" id="GIM91168.1"/>
    </source>
</evidence>
<reference evidence="4 5" key="1">
    <citation type="submission" date="2021-03" db="EMBL/GenBank/DDBJ databases">
        <title>Whole genome shotgun sequence of Actinoplanes toevensis NBRC 105298.</title>
        <authorList>
            <person name="Komaki H."/>
            <person name="Tamura T."/>
        </authorList>
    </citation>
    <scope>NUCLEOTIDE SEQUENCE [LARGE SCALE GENOMIC DNA]</scope>
    <source>
        <strain evidence="4 5">NBRC 105298</strain>
    </source>
</reference>
<dbReference type="NCBIfam" id="TIGR00254">
    <property type="entry name" value="GGDEF"/>
    <property type="match status" value="1"/>
</dbReference>
<dbReference type="Gene3D" id="3.30.70.270">
    <property type="match status" value="1"/>
</dbReference>
<keyword evidence="5" id="KW-1185">Reference proteome</keyword>
<dbReference type="CDD" id="cd01948">
    <property type="entry name" value="EAL"/>
    <property type="match status" value="1"/>
</dbReference>
<feature type="transmembrane region" description="Helical" evidence="1">
    <location>
        <begin position="30"/>
        <end position="53"/>
    </location>
</feature>
<evidence type="ECO:0000256" key="1">
    <source>
        <dbReference type="SAM" id="Phobius"/>
    </source>
</evidence>
<dbReference type="EMBL" id="BOQN01000040">
    <property type="protein sequence ID" value="GIM91168.1"/>
    <property type="molecule type" value="Genomic_DNA"/>
</dbReference>
<proteinExistence type="predicted"/>
<dbReference type="GO" id="GO:0071111">
    <property type="term" value="F:cyclic-guanylate-specific phosphodiesterase activity"/>
    <property type="evidence" value="ECO:0007669"/>
    <property type="project" value="InterPro"/>
</dbReference>
<feature type="domain" description="EAL" evidence="2">
    <location>
        <begin position="471"/>
        <end position="726"/>
    </location>
</feature>
<evidence type="ECO:0000259" key="3">
    <source>
        <dbReference type="PROSITE" id="PS50887"/>
    </source>
</evidence>
<dbReference type="PANTHER" id="PTHR33121">
    <property type="entry name" value="CYCLIC DI-GMP PHOSPHODIESTERASE PDEF"/>
    <property type="match status" value="1"/>
</dbReference>
<dbReference type="InterPro" id="IPR050706">
    <property type="entry name" value="Cyclic-di-GMP_PDE-like"/>
</dbReference>
<feature type="transmembrane region" description="Helical" evidence="1">
    <location>
        <begin position="223"/>
        <end position="245"/>
    </location>
</feature>
<organism evidence="4 5">
    <name type="scientific">Paractinoplanes toevensis</name>
    <dbReference type="NCBI Taxonomy" id="571911"/>
    <lineage>
        <taxon>Bacteria</taxon>
        <taxon>Bacillati</taxon>
        <taxon>Actinomycetota</taxon>
        <taxon>Actinomycetes</taxon>
        <taxon>Micromonosporales</taxon>
        <taxon>Micromonosporaceae</taxon>
        <taxon>Paractinoplanes</taxon>
    </lineage>
</organism>
<feature type="transmembrane region" description="Helical" evidence="1">
    <location>
        <begin position="257"/>
        <end position="279"/>
    </location>
</feature>
<accession>A0A919T965</accession>
<feature type="transmembrane region" description="Helical" evidence="1">
    <location>
        <begin position="157"/>
        <end position="178"/>
    </location>
</feature>
<feature type="transmembrane region" description="Helical" evidence="1">
    <location>
        <begin position="190"/>
        <end position="211"/>
    </location>
</feature>
<keyword evidence="1" id="KW-0472">Membrane</keyword>
<dbReference type="Proteomes" id="UP000677082">
    <property type="component" value="Unassembled WGS sequence"/>
</dbReference>
<dbReference type="PROSITE" id="PS50883">
    <property type="entry name" value="EAL"/>
    <property type="match status" value="1"/>
</dbReference>
<protein>
    <recommendedName>
        <fullName evidence="6">Diguanylate cyclase/phosphodiesterase</fullName>
    </recommendedName>
</protein>
<gene>
    <name evidence="4" type="ORF">Ato02nite_029610</name>
</gene>
<dbReference type="SMART" id="SM00267">
    <property type="entry name" value="GGDEF"/>
    <property type="match status" value="1"/>
</dbReference>
<feature type="transmembrane region" description="Helical" evidence="1">
    <location>
        <begin position="93"/>
        <end position="112"/>
    </location>
</feature>
<dbReference type="Gene3D" id="3.20.20.450">
    <property type="entry name" value="EAL domain"/>
    <property type="match status" value="1"/>
</dbReference>
<dbReference type="InterPro" id="IPR029787">
    <property type="entry name" value="Nucleotide_cyclase"/>
</dbReference>
<feature type="transmembrane region" description="Helical" evidence="1">
    <location>
        <begin position="7"/>
        <end position="24"/>
    </location>
</feature>
<dbReference type="Pfam" id="PF00563">
    <property type="entry name" value="EAL"/>
    <property type="match status" value="1"/>
</dbReference>
<keyword evidence="1" id="KW-0812">Transmembrane</keyword>
<dbReference type="InterPro" id="IPR043128">
    <property type="entry name" value="Rev_trsase/Diguanyl_cyclase"/>
</dbReference>
<evidence type="ECO:0008006" key="6">
    <source>
        <dbReference type="Google" id="ProtNLM"/>
    </source>
</evidence>
<feature type="transmembrane region" description="Helical" evidence="1">
    <location>
        <begin position="60"/>
        <end position="81"/>
    </location>
</feature>
<dbReference type="PANTHER" id="PTHR33121:SF70">
    <property type="entry name" value="SIGNALING PROTEIN YKOW"/>
    <property type="match status" value="1"/>
</dbReference>
<dbReference type="CDD" id="cd01949">
    <property type="entry name" value="GGDEF"/>
    <property type="match status" value="1"/>
</dbReference>
<dbReference type="InterPro" id="IPR035919">
    <property type="entry name" value="EAL_sf"/>
</dbReference>
<dbReference type="PROSITE" id="PS50887">
    <property type="entry name" value="GGDEF"/>
    <property type="match status" value="1"/>
</dbReference>
<dbReference type="InterPro" id="IPR000160">
    <property type="entry name" value="GGDEF_dom"/>
</dbReference>
<evidence type="ECO:0000259" key="2">
    <source>
        <dbReference type="PROSITE" id="PS50883"/>
    </source>
</evidence>
<dbReference type="SUPFAM" id="SSF55073">
    <property type="entry name" value="Nucleotide cyclase"/>
    <property type="match status" value="1"/>
</dbReference>
<feature type="transmembrane region" description="Helical" evidence="1">
    <location>
        <begin position="285"/>
        <end position="304"/>
    </location>
</feature>